<dbReference type="AlphaFoldDB" id="A0A543N723"/>
<dbReference type="EMBL" id="VFQC01000003">
    <property type="protein sequence ID" value="TQN27628.1"/>
    <property type="molecule type" value="Genomic_DNA"/>
</dbReference>
<reference evidence="9 10" key="1">
    <citation type="submission" date="2019-06" db="EMBL/GenBank/DDBJ databases">
        <title>Sequencing the genomes of 1000 actinobacteria strains.</title>
        <authorList>
            <person name="Klenk H.-P."/>
        </authorList>
    </citation>
    <scope>NUCLEOTIDE SEQUENCE [LARGE SCALE GENOMIC DNA]</scope>
    <source>
        <strain evidence="9 10">DSM 45015</strain>
    </source>
</reference>
<evidence type="ECO:0000256" key="7">
    <source>
        <dbReference type="SAM" id="Phobius"/>
    </source>
</evidence>
<dbReference type="InterPro" id="IPR036259">
    <property type="entry name" value="MFS_trans_sf"/>
</dbReference>
<feature type="transmembrane region" description="Helical" evidence="7">
    <location>
        <begin position="47"/>
        <end position="67"/>
    </location>
</feature>
<evidence type="ECO:0000256" key="5">
    <source>
        <dbReference type="ARBA" id="ARBA00023136"/>
    </source>
</evidence>
<protein>
    <submittedName>
        <fullName evidence="9">Putative MFS family arabinose efflux permease</fullName>
    </submittedName>
</protein>
<evidence type="ECO:0000256" key="3">
    <source>
        <dbReference type="ARBA" id="ARBA00022692"/>
    </source>
</evidence>
<dbReference type="OrthoDB" id="3814140at2"/>
<dbReference type="RefSeq" id="WP_141926059.1">
    <property type="nucleotide sequence ID" value="NZ_VFQC01000003.1"/>
</dbReference>
<dbReference type="GO" id="GO:0005886">
    <property type="term" value="C:plasma membrane"/>
    <property type="evidence" value="ECO:0007669"/>
    <property type="project" value="UniProtKB-SubCell"/>
</dbReference>
<evidence type="ECO:0000256" key="6">
    <source>
        <dbReference type="SAM" id="MobiDB-lite"/>
    </source>
</evidence>
<feature type="domain" description="Major facilitator superfamily (MFS) profile" evidence="8">
    <location>
        <begin position="9"/>
        <end position="409"/>
    </location>
</feature>
<evidence type="ECO:0000313" key="10">
    <source>
        <dbReference type="Proteomes" id="UP000317422"/>
    </source>
</evidence>
<feature type="transmembrane region" description="Helical" evidence="7">
    <location>
        <begin position="262"/>
        <end position="283"/>
    </location>
</feature>
<name>A0A543N723_9ACTN</name>
<keyword evidence="10" id="KW-1185">Reference proteome</keyword>
<keyword evidence="3 7" id="KW-0812">Transmembrane</keyword>
<dbReference type="Pfam" id="PF07690">
    <property type="entry name" value="MFS_1"/>
    <property type="match status" value="2"/>
</dbReference>
<evidence type="ECO:0000256" key="1">
    <source>
        <dbReference type="ARBA" id="ARBA00004651"/>
    </source>
</evidence>
<evidence type="ECO:0000256" key="2">
    <source>
        <dbReference type="ARBA" id="ARBA00022475"/>
    </source>
</evidence>
<accession>A0A543N723</accession>
<dbReference type="CDD" id="cd06173">
    <property type="entry name" value="MFS_MefA_like"/>
    <property type="match status" value="1"/>
</dbReference>
<feature type="transmembrane region" description="Helical" evidence="7">
    <location>
        <begin position="100"/>
        <end position="120"/>
    </location>
</feature>
<dbReference type="Proteomes" id="UP000317422">
    <property type="component" value="Unassembled WGS sequence"/>
</dbReference>
<proteinExistence type="predicted"/>
<feature type="transmembrane region" description="Helical" evidence="7">
    <location>
        <begin position="74"/>
        <end position="94"/>
    </location>
</feature>
<evidence type="ECO:0000256" key="4">
    <source>
        <dbReference type="ARBA" id="ARBA00022989"/>
    </source>
</evidence>
<dbReference type="PANTHER" id="PTHR23513:SF11">
    <property type="entry name" value="STAPHYLOFERRIN A TRANSPORTER"/>
    <property type="match status" value="1"/>
</dbReference>
<feature type="transmembrane region" description="Helical" evidence="7">
    <location>
        <begin position="217"/>
        <end position="234"/>
    </location>
</feature>
<dbReference type="PROSITE" id="PS50850">
    <property type="entry name" value="MFS"/>
    <property type="match status" value="1"/>
</dbReference>
<feature type="transmembrane region" description="Helical" evidence="7">
    <location>
        <begin position="388"/>
        <end position="408"/>
    </location>
</feature>
<dbReference type="InterPro" id="IPR011701">
    <property type="entry name" value="MFS"/>
</dbReference>
<dbReference type="Gene3D" id="1.20.1250.20">
    <property type="entry name" value="MFS general substrate transporter like domains"/>
    <property type="match status" value="1"/>
</dbReference>
<dbReference type="SUPFAM" id="SSF103473">
    <property type="entry name" value="MFS general substrate transporter"/>
    <property type="match status" value="1"/>
</dbReference>
<feature type="region of interest" description="Disordered" evidence="6">
    <location>
        <begin position="412"/>
        <end position="435"/>
    </location>
</feature>
<dbReference type="PANTHER" id="PTHR23513">
    <property type="entry name" value="INTEGRAL MEMBRANE EFFLUX PROTEIN-RELATED"/>
    <property type="match status" value="1"/>
</dbReference>
<evidence type="ECO:0000313" key="9">
    <source>
        <dbReference type="EMBL" id="TQN27628.1"/>
    </source>
</evidence>
<gene>
    <name evidence="9" type="ORF">FHX37_4352</name>
</gene>
<sequence length="435" mass="45507">MPPTPAFRHFVWLTAGYSVSSFGTYLNMVALGLFVYQLTGRALDTGLFLAIRLLTSLVTAPAIGGLANRVNRRVAMVGADTVQGSALVAFVLAPSPWQEILAYALAVLLGAGASVSNVLLRSSVPALVGAEQRVRANGYLVTGRSTAMTLGFASAGAIVAFVGYEVAFLVDAATFLVSAVILAAVPLRFPRPGESAPEGDGQPAQPDRTGFWRAQRAAVRTVAAVPVLAFMLVVRGMDAFGSASHNIGIPIFASLEYPENPAWFVSGFWTAWAVGSLSAYRLFGRTIAAGGDTSGERGFVLGTGLMSVFFILAFTGLPLYALVAVAACAGLADGYTEIAYNSRLQTVPERERGTVFGVSHLLETGGLGVGMLISSALLELWAPLPVVGAAHGLAIASALVFLIAFPLTRERKEKTRKRDGESASDSSAKEQGETG</sequence>
<evidence type="ECO:0000259" key="8">
    <source>
        <dbReference type="PROSITE" id="PS50850"/>
    </source>
</evidence>
<comment type="subcellular location">
    <subcellularLocation>
        <location evidence="1">Cell membrane</location>
        <topology evidence="1">Multi-pass membrane protein</topology>
    </subcellularLocation>
</comment>
<keyword evidence="5 7" id="KW-0472">Membrane</keyword>
<dbReference type="InterPro" id="IPR020846">
    <property type="entry name" value="MFS_dom"/>
</dbReference>
<organism evidence="9 10">
    <name type="scientific">Haloactinospora alba</name>
    <dbReference type="NCBI Taxonomy" id="405555"/>
    <lineage>
        <taxon>Bacteria</taxon>
        <taxon>Bacillati</taxon>
        <taxon>Actinomycetota</taxon>
        <taxon>Actinomycetes</taxon>
        <taxon>Streptosporangiales</taxon>
        <taxon>Nocardiopsidaceae</taxon>
        <taxon>Haloactinospora</taxon>
    </lineage>
</organism>
<dbReference type="GO" id="GO:0022857">
    <property type="term" value="F:transmembrane transporter activity"/>
    <property type="evidence" value="ECO:0007669"/>
    <property type="project" value="InterPro"/>
</dbReference>
<keyword evidence="4 7" id="KW-1133">Transmembrane helix</keyword>
<feature type="transmembrane region" description="Helical" evidence="7">
    <location>
        <begin position="141"/>
        <end position="162"/>
    </location>
</feature>
<keyword evidence="2" id="KW-1003">Cell membrane</keyword>
<feature type="transmembrane region" description="Helical" evidence="7">
    <location>
        <begin position="168"/>
        <end position="187"/>
    </location>
</feature>
<comment type="caution">
    <text evidence="9">The sequence shown here is derived from an EMBL/GenBank/DDBJ whole genome shotgun (WGS) entry which is preliminary data.</text>
</comment>
<feature type="transmembrane region" description="Helical" evidence="7">
    <location>
        <begin position="12"/>
        <end position="35"/>
    </location>
</feature>